<keyword evidence="1" id="KW-0805">Transcription regulation</keyword>
<dbReference type="InterPro" id="IPR005471">
    <property type="entry name" value="Tscrpt_reg_IclR_N"/>
</dbReference>
<dbReference type="Pfam" id="PF01614">
    <property type="entry name" value="IclR_C"/>
    <property type="match status" value="1"/>
</dbReference>
<evidence type="ECO:0000259" key="4">
    <source>
        <dbReference type="PROSITE" id="PS51077"/>
    </source>
</evidence>
<dbReference type="SUPFAM" id="SSF46785">
    <property type="entry name" value="Winged helix' DNA-binding domain"/>
    <property type="match status" value="1"/>
</dbReference>
<dbReference type="PROSITE" id="PS51077">
    <property type="entry name" value="HTH_ICLR"/>
    <property type="match status" value="1"/>
</dbReference>
<dbReference type="PANTHER" id="PTHR30136:SF24">
    <property type="entry name" value="HTH-TYPE TRANSCRIPTIONAL REPRESSOR ALLR"/>
    <property type="match status" value="1"/>
</dbReference>
<keyword evidence="2" id="KW-0238">DNA-binding</keyword>
<evidence type="ECO:0000256" key="2">
    <source>
        <dbReference type="ARBA" id="ARBA00023125"/>
    </source>
</evidence>
<dbReference type="Pfam" id="PF09339">
    <property type="entry name" value="HTH_IclR"/>
    <property type="match status" value="1"/>
</dbReference>
<evidence type="ECO:0000259" key="5">
    <source>
        <dbReference type="PROSITE" id="PS51078"/>
    </source>
</evidence>
<evidence type="ECO:0000313" key="7">
    <source>
        <dbReference type="Proteomes" id="UP000249590"/>
    </source>
</evidence>
<evidence type="ECO:0000256" key="3">
    <source>
        <dbReference type="ARBA" id="ARBA00023163"/>
    </source>
</evidence>
<proteinExistence type="predicted"/>
<comment type="caution">
    <text evidence="6">The sequence shown here is derived from an EMBL/GenBank/DDBJ whole genome shotgun (WGS) entry which is preliminary data.</text>
</comment>
<dbReference type="SUPFAM" id="SSF55781">
    <property type="entry name" value="GAF domain-like"/>
    <property type="match status" value="1"/>
</dbReference>
<evidence type="ECO:0000313" key="6">
    <source>
        <dbReference type="EMBL" id="RAI00173.1"/>
    </source>
</evidence>
<accession>A0A8B2NS33</accession>
<dbReference type="Gene3D" id="3.30.450.40">
    <property type="match status" value="1"/>
</dbReference>
<dbReference type="SMART" id="SM00346">
    <property type="entry name" value="HTH_ICLR"/>
    <property type="match status" value="1"/>
</dbReference>
<dbReference type="EMBL" id="QHHQ01000004">
    <property type="protein sequence ID" value="RAI00173.1"/>
    <property type="molecule type" value="Genomic_DNA"/>
</dbReference>
<organism evidence="6 7">
    <name type="scientific">Acuticoccus sediminis</name>
    <dbReference type="NCBI Taxonomy" id="2184697"/>
    <lineage>
        <taxon>Bacteria</taxon>
        <taxon>Pseudomonadati</taxon>
        <taxon>Pseudomonadota</taxon>
        <taxon>Alphaproteobacteria</taxon>
        <taxon>Hyphomicrobiales</taxon>
        <taxon>Amorphaceae</taxon>
        <taxon>Acuticoccus</taxon>
    </lineage>
</organism>
<dbReference type="InterPro" id="IPR036390">
    <property type="entry name" value="WH_DNA-bd_sf"/>
</dbReference>
<keyword evidence="7" id="KW-1185">Reference proteome</keyword>
<dbReference type="PANTHER" id="PTHR30136">
    <property type="entry name" value="HELIX-TURN-HELIX TRANSCRIPTIONAL REGULATOR, ICLR FAMILY"/>
    <property type="match status" value="1"/>
</dbReference>
<dbReference type="GO" id="GO:0045892">
    <property type="term" value="P:negative regulation of DNA-templated transcription"/>
    <property type="evidence" value="ECO:0007669"/>
    <property type="project" value="TreeGrafter"/>
</dbReference>
<dbReference type="OrthoDB" id="9807558at2"/>
<dbReference type="InterPro" id="IPR029016">
    <property type="entry name" value="GAF-like_dom_sf"/>
</dbReference>
<dbReference type="GO" id="GO:0003700">
    <property type="term" value="F:DNA-binding transcription factor activity"/>
    <property type="evidence" value="ECO:0007669"/>
    <property type="project" value="TreeGrafter"/>
</dbReference>
<dbReference type="RefSeq" id="WP_111348811.1">
    <property type="nucleotide sequence ID" value="NZ_JAIWKD010000007.1"/>
</dbReference>
<feature type="domain" description="IclR-ED" evidence="5">
    <location>
        <begin position="84"/>
        <end position="265"/>
    </location>
</feature>
<feature type="domain" description="HTH iclR-type" evidence="4">
    <location>
        <begin position="19"/>
        <end position="80"/>
    </location>
</feature>
<protein>
    <submittedName>
        <fullName evidence="6">IclR family transcriptional regulator</fullName>
    </submittedName>
</protein>
<dbReference type="InterPro" id="IPR050707">
    <property type="entry name" value="HTH_MetabolicPath_Reg"/>
</dbReference>
<dbReference type="Proteomes" id="UP000249590">
    <property type="component" value="Unassembled WGS sequence"/>
</dbReference>
<evidence type="ECO:0000256" key="1">
    <source>
        <dbReference type="ARBA" id="ARBA00023015"/>
    </source>
</evidence>
<reference evidence="6 7" key="1">
    <citation type="submission" date="2018-05" db="EMBL/GenBank/DDBJ databases">
        <title>Acuticoccus sediminis sp. nov., isolated from deep-sea sediment of Indian Ocean.</title>
        <authorList>
            <person name="Liu X."/>
            <person name="Lai Q."/>
            <person name="Du Y."/>
            <person name="Sun F."/>
            <person name="Zhang X."/>
            <person name="Wang S."/>
            <person name="Shao Z."/>
        </authorList>
    </citation>
    <scope>NUCLEOTIDE SEQUENCE [LARGE SCALE GENOMIC DNA]</scope>
    <source>
        <strain evidence="6 7">PTG4-2</strain>
    </source>
</reference>
<dbReference type="Gene3D" id="1.10.10.10">
    <property type="entry name" value="Winged helix-like DNA-binding domain superfamily/Winged helix DNA-binding domain"/>
    <property type="match status" value="1"/>
</dbReference>
<dbReference type="InterPro" id="IPR036388">
    <property type="entry name" value="WH-like_DNA-bd_sf"/>
</dbReference>
<dbReference type="PROSITE" id="PS51078">
    <property type="entry name" value="ICLR_ED"/>
    <property type="match status" value="1"/>
</dbReference>
<dbReference type="AlphaFoldDB" id="A0A8B2NS33"/>
<dbReference type="GO" id="GO:0003677">
    <property type="term" value="F:DNA binding"/>
    <property type="evidence" value="ECO:0007669"/>
    <property type="project" value="UniProtKB-KW"/>
</dbReference>
<gene>
    <name evidence="6" type="ORF">DLJ53_20910</name>
</gene>
<keyword evidence="3" id="KW-0804">Transcription</keyword>
<sequence>MNKMIGISDGSGDPGVSTVKSAVRVLDILEHLAHQGEPLALRDLVRNLKFPKSSTFALMRSLVSRGYVVRDRNDRYAIHPAFRDAFLRPSRFEDRLVAYAMPIMEVARDATGETVILAVQEATLDARLVAKCVSPQPLRWDSELGKMVPGYASVMGRVLLAHTDPARVDEYLARTPLHPFTPRTITDEGELRALLEDIRRRGYSIVEEEYALGGCGVAAPVFDADGTVVATVDIATIVQRFATAREAMIQAAVAAANEISARLGHRPGAGTEAGASEETH</sequence>
<dbReference type="InterPro" id="IPR014757">
    <property type="entry name" value="Tscrpt_reg_IclR_C"/>
</dbReference>
<name>A0A8B2NS33_9HYPH</name>